<keyword evidence="4 7" id="KW-0812">Transmembrane</keyword>
<keyword evidence="9" id="KW-1185">Reference proteome</keyword>
<dbReference type="RefSeq" id="WP_112095832.1">
    <property type="nucleotide sequence ID" value="NZ_QMBP01000001.1"/>
</dbReference>
<evidence type="ECO:0000313" key="8">
    <source>
        <dbReference type="EMBL" id="RAZ93076.1"/>
    </source>
</evidence>
<evidence type="ECO:0000256" key="3">
    <source>
        <dbReference type="ARBA" id="ARBA00022475"/>
    </source>
</evidence>
<dbReference type="PANTHER" id="PTHR33452">
    <property type="entry name" value="OXIDOREDUCTASE CATD-RELATED"/>
    <property type="match status" value="1"/>
</dbReference>
<evidence type="ECO:0000256" key="5">
    <source>
        <dbReference type="ARBA" id="ARBA00022989"/>
    </source>
</evidence>
<dbReference type="EMBL" id="QMBP01000001">
    <property type="protein sequence ID" value="RAZ93076.1"/>
    <property type="molecule type" value="Genomic_DNA"/>
</dbReference>
<comment type="subcellular location">
    <subcellularLocation>
        <location evidence="1">Cell membrane</location>
        <topology evidence="1">Multi-pass membrane protein</topology>
    </subcellularLocation>
</comment>
<dbReference type="AlphaFoldDB" id="A0A330HX19"/>
<dbReference type="OrthoDB" id="121744at2"/>
<dbReference type="InterPro" id="IPR051907">
    <property type="entry name" value="DoxX-like_oxidoreductase"/>
</dbReference>
<keyword evidence="6 7" id="KW-0472">Membrane</keyword>
<dbReference type="Pfam" id="PF07681">
    <property type="entry name" value="DoxX"/>
    <property type="match status" value="1"/>
</dbReference>
<gene>
    <name evidence="8" type="ORF">DPM33_00515</name>
</gene>
<evidence type="ECO:0000313" key="9">
    <source>
        <dbReference type="Proteomes" id="UP000251558"/>
    </source>
</evidence>
<feature type="transmembrane region" description="Helical" evidence="7">
    <location>
        <begin position="102"/>
        <end position="119"/>
    </location>
</feature>
<keyword evidence="3" id="KW-1003">Cell membrane</keyword>
<feature type="transmembrane region" description="Helical" evidence="7">
    <location>
        <begin position="125"/>
        <end position="149"/>
    </location>
</feature>
<proteinExistence type="inferred from homology"/>
<dbReference type="InterPro" id="IPR032808">
    <property type="entry name" value="DoxX"/>
</dbReference>
<evidence type="ECO:0000256" key="2">
    <source>
        <dbReference type="ARBA" id="ARBA00006679"/>
    </source>
</evidence>
<organism evidence="8 9">
    <name type="scientific">Mesorhizobium hawassense</name>
    <dbReference type="NCBI Taxonomy" id="1209954"/>
    <lineage>
        <taxon>Bacteria</taxon>
        <taxon>Pseudomonadati</taxon>
        <taxon>Pseudomonadota</taxon>
        <taxon>Alphaproteobacteria</taxon>
        <taxon>Hyphomicrobiales</taxon>
        <taxon>Phyllobacteriaceae</taxon>
        <taxon>Mesorhizobium</taxon>
    </lineage>
</organism>
<evidence type="ECO:0000256" key="4">
    <source>
        <dbReference type="ARBA" id="ARBA00022692"/>
    </source>
</evidence>
<accession>A0A330HX19</accession>
<dbReference type="PANTHER" id="PTHR33452:SF1">
    <property type="entry name" value="INNER MEMBRANE PROTEIN YPHA-RELATED"/>
    <property type="match status" value="1"/>
</dbReference>
<dbReference type="GO" id="GO:0005886">
    <property type="term" value="C:plasma membrane"/>
    <property type="evidence" value="ECO:0007669"/>
    <property type="project" value="UniProtKB-SubCell"/>
</dbReference>
<keyword evidence="5 7" id="KW-1133">Transmembrane helix</keyword>
<sequence>MTAISEPSSTSHAGLVGFYRRVIKLPEHIPLSLVQLAARVAAAHVFWQSAQSKLASWPVTLQLFANEYNLPFIDPSIAAPLATAAEITGSVLIFFGLFSRLAALMLLGVVSVIQIFVYPENWAEHLLWASLLFLVLTRGAGVFSLDYVAERTLLAPGK</sequence>
<evidence type="ECO:0000256" key="6">
    <source>
        <dbReference type="ARBA" id="ARBA00023136"/>
    </source>
</evidence>
<name>A0A330HX19_9HYPH</name>
<evidence type="ECO:0000256" key="7">
    <source>
        <dbReference type="SAM" id="Phobius"/>
    </source>
</evidence>
<reference evidence="8 9" key="2">
    <citation type="submission" date="2018-07" db="EMBL/GenBank/DDBJ databases">
        <title>Diversity of Mesorhizobium strains in Brazil.</title>
        <authorList>
            <person name="Helene L.C.F."/>
            <person name="Dall'Agnol R."/>
            <person name="Delamuta J.R.M."/>
            <person name="Hungria M."/>
        </authorList>
    </citation>
    <scope>NUCLEOTIDE SEQUENCE [LARGE SCALE GENOMIC DNA]</scope>
    <source>
        <strain evidence="8 9">AC99b</strain>
    </source>
</reference>
<evidence type="ECO:0000256" key="1">
    <source>
        <dbReference type="ARBA" id="ARBA00004651"/>
    </source>
</evidence>
<reference evidence="9" key="1">
    <citation type="submission" date="2018-06" db="EMBL/GenBank/DDBJ databases">
        <authorList>
            <person name="Helene L.C."/>
            <person name="Dall'Agnol R."/>
            <person name="Delamuta J.R."/>
            <person name="Hungria M."/>
        </authorList>
    </citation>
    <scope>NUCLEOTIDE SEQUENCE [LARGE SCALE GENOMIC DNA]</scope>
    <source>
        <strain evidence="9">AC99b</strain>
    </source>
</reference>
<comment type="caution">
    <text evidence="8">The sequence shown here is derived from an EMBL/GenBank/DDBJ whole genome shotgun (WGS) entry which is preliminary data.</text>
</comment>
<protein>
    <submittedName>
        <fullName evidence="8">DoxX family protein</fullName>
    </submittedName>
</protein>
<dbReference type="Proteomes" id="UP000251558">
    <property type="component" value="Unassembled WGS sequence"/>
</dbReference>
<comment type="similarity">
    <text evidence="2">Belongs to the DoxX family.</text>
</comment>